<dbReference type="AlphaFoldDB" id="A0A914WMS7"/>
<accession>A0A914WMS7</accession>
<reference evidence="4" key="1">
    <citation type="submission" date="2022-11" db="UniProtKB">
        <authorList>
            <consortium name="WormBaseParasite"/>
        </authorList>
    </citation>
    <scope>IDENTIFICATION</scope>
</reference>
<evidence type="ECO:0000256" key="1">
    <source>
        <dbReference type="SAM" id="MobiDB-lite"/>
    </source>
</evidence>
<dbReference type="WBParaSite" id="PSAMB.scaffold4317size15014.g23985.t1">
    <property type="protein sequence ID" value="PSAMB.scaffold4317size15014.g23985.t1"/>
    <property type="gene ID" value="PSAMB.scaffold4317size15014.g23985"/>
</dbReference>
<protein>
    <submittedName>
        <fullName evidence="4">Uncharacterized protein</fullName>
    </submittedName>
</protein>
<keyword evidence="2" id="KW-0732">Signal</keyword>
<feature type="chain" id="PRO_5037594438" evidence="2">
    <location>
        <begin position="24"/>
        <end position="118"/>
    </location>
</feature>
<evidence type="ECO:0000313" key="4">
    <source>
        <dbReference type="WBParaSite" id="PSAMB.scaffold4317size15014.g23985.t1"/>
    </source>
</evidence>
<proteinExistence type="predicted"/>
<evidence type="ECO:0000256" key="2">
    <source>
        <dbReference type="SAM" id="SignalP"/>
    </source>
</evidence>
<organism evidence="3 4">
    <name type="scientific">Plectus sambesii</name>
    <dbReference type="NCBI Taxonomy" id="2011161"/>
    <lineage>
        <taxon>Eukaryota</taxon>
        <taxon>Metazoa</taxon>
        <taxon>Ecdysozoa</taxon>
        <taxon>Nematoda</taxon>
        <taxon>Chromadorea</taxon>
        <taxon>Plectida</taxon>
        <taxon>Plectina</taxon>
        <taxon>Plectoidea</taxon>
        <taxon>Plectidae</taxon>
        <taxon>Plectus</taxon>
    </lineage>
</organism>
<keyword evidence="3" id="KW-1185">Reference proteome</keyword>
<dbReference type="Proteomes" id="UP000887566">
    <property type="component" value="Unplaced"/>
</dbReference>
<name>A0A914WMS7_9BILA</name>
<feature type="signal peptide" evidence="2">
    <location>
        <begin position="1"/>
        <end position="23"/>
    </location>
</feature>
<feature type="region of interest" description="Disordered" evidence="1">
    <location>
        <begin position="25"/>
        <end position="48"/>
    </location>
</feature>
<sequence>MMSKILLLIMAVLLATFRNEVEARPNDHSIDPTEVHDQFRKNEPHGADREDISKALYVGYRNNCVPQGDGCLCIVGTEASTGLEVDQVHSTDAECKCLHEETGNGCPPDQPSSTNAAS</sequence>
<evidence type="ECO:0000313" key="3">
    <source>
        <dbReference type="Proteomes" id="UP000887566"/>
    </source>
</evidence>